<protein>
    <recommendedName>
        <fullName evidence="3">BtrH N-terminal domain-containing protein</fullName>
    </recommendedName>
</protein>
<sequence length="340" mass="38624">MGMQRLAGLRLLSESKSYIDALHSVLSHSGLYPCPTYMLAGMTACAFRFTVDRRLTAVSPTAYNWMAENFLAADFIGVTSSQQAGFSFEPAFPLYQNEAIYAIKESIDRGIGAIIWKDQFVVVTGYDDARQVLFYSDGTESADSAGIPQVHDQAIGLELPYAQFGRNVSPYWYYQILEERIELDERQIYHESFMQAIYKWETHDLMLPEDEYACGKMAYSAIIEALETGCFDKAGAYSVIDTYAAAKRDLACYTQRLEQIWPQSRFVAARYAELKQVYEQILIVTANAFHDQPEAAETVLIRHLADLFQQALDIENEAIQSMKRLMRETVGNRFNDIGLR</sequence>
<dbReference type="RefSeq" id="WP_379188615.1">
    <property type="nucleotide sequence ID" value="NZ_JBHSOW010000044.1"/>
</dbReference>
<evidence type="ECO:0000313" key="1">
    <source>
        <dbReference type="EMBL" id="MFC5650062.1"/>
    </source>
</evidence>
<dbReference type="Proteomes" id="UP001596047">
    <property type="component" value="Unassembled WGS sequence"/>
</dbReference>
<keyword evidence="2" id="KW-1185">Reference proteome</keyword>
<dbReference type="EMBL" id="JBHSOW010000044">
    <property type="protein sequence ID" value="MFC5650062.1"/>
    <property type="molecule type" value="Genomic_DNA"/>
</dbReference>
<name>A0ABW0VW47_9BACL</name>
<comment type="caution">
    <text evidence="1">The sequence shown here is derived from an EMBL/GenBank/DDBJ whole genome shotgun (WGS) entry which is preliminary data.</text>
</comment>
<accession>A0ABW0VW47</accession>
<evidence type="ECO:0000313" key="2">
    <source>
        <dbReference type="Proteomes" id="UP001596047"/>
    </source>
</evidence>
<evidence type="ECO:0008006" key="3">
    <source>
        <dbReference type="Google" id="ProtNLM"/>
    </source>
</evidence>
<organism evidence="1 2">
    <name type="scientific">Paenibacillus solisilvae</name>
    <dbReference type="NCBI Taxonomy" id="2486751"/>
    <lineage>
        <taxon>Bacteria</taxon>
        <taxon>Bacillati</taxon>
        <taxon>Bacillota</taxon>
        <taxon>Bacilli</taxon>
        <taxon>Bacillales</taxon>
        <taxon>Paenibacillaceae</taxon>
        <taxon>Paenibacillus</taxon>
    </lineage>
</organism>
<reference evidence="2" key="1">
    <citation type="journal article" date="2019" name="Int. J. Syst. Evol. Microbiol.">
        <title>The Global Catalogue of Microorganisms (GCM) 10K type strain sequencing project: providing services to taxonomists for standard genome sequencing and annotation.</title>
        <authorList>
            <consortium name="The Broad Institute Genomics Platform"/>
            <consortium name="The Broad Institute Genome Sequencing Center for Infectious Disease"/>
            <person name="Wu L."/>
            <person name="Ma J."/>
        </authorList>
    </citation>
    <scope>NUCLEOTIDE SEQUENCE [LARGE SCALE GENOMIC DNA]</scope>
    <source>
        <strain evidence="2">CGMCC 1.3240</strain>
    </source>
</reference>
<proteinExistence type="predicted"/>
<gene>
    <name evidence="1" type="ORF">ACFPYJ_13210</name>
</gene>